<gene>
    <name evidence="2" type="ORF">ACFSC7_12525</name>
</gene>
<accession>A0ABW4JYS7</accession>
<organism evidence="2 3">
    <name type="scientific">Roseibium aestuarii</name>
    <dbReference type="NCBI Taxonomy" id="2600299"/>
    <lineage>
        <taxon>Bacteria</taxon>
        <taxon>Pseudomonadati</taxon>
        <taxon>Pseudomonadota</taxon>
        <taxon>Alphaproteobacteria</taxon>
        <taxon>Hyphomicrobiales</taxon>
        <taxon>Stappiaceae</taxon>
        <taxon>Roseibium</taxon>
    </lineage>
</organism>
<comment type="caution">
    <text evidence="2">The sequence shown here is derived from an EMBL/GenBank/DDBJ whole genome shotgun (WGS) entry which is preliminary data.</text>
</comment>
<protein>
    <submittedName>
        <fullName evidence="2">TetR/AcrR family transcriptional regulator</fullName>
    </submittedName>
</protein>
<keyword evidence="3" id="KW-1185">Reference proteome</keyword>
<dbReference type="Gene3D" id="1.10.357.10">
    <property type="entry name" value="Tetracycline Repressor, domain 2"/>
    <property type="match status" value="1"/>
</dbReference>
<name>A0ABW4JYS7_9HYPH</name>
<evidence type="ECO:0000313" key="3">
    <source>
        <dbReference type="Proteomes" id="UP001597327"/>
    </source>
</evidence>
<sequence>MAPTKSSGKSSGPDTRQIVTAYLGLLAEGPLEEATLGRLAERAEISLGDLRARFSGRAALIAAFAAMIDEEVLAERDPDMAGQPAHDRLFDVLMTRLDKLEPYKEGIRSLMAGVRRDPALALEVNCIAVRSQAWMLTAAGISLPGLRGSLVTQGLAVSFAKVVATWLAEEDPGMPRTMAKLDRELDRGEDWLKRLDKAEVLAGRLGRLACRLRKAGRRMSSKRRPRWAEETDLGTGVPGDDAVAGA</sequence>
<dbReference type="EMBL" id="JBHUFA010000004">
    <property type="protein sequence ID" value="MFD1696346.1"/>
    <property type="molecule type" value="Genomic_DNA"/>
</dbReference>
<dbReference type="SUPFAM" id="SSF46689">
    <property type="entry name" value="Homeodomain-like"/>
    <property type="match status" value="1"/>
</dbReference>
<proteinExistence type="predicted"/>
<evidence type="ECO:0000313" key="2">
    <source>
        <dbReference type="EMBL" id="MFD1696346.1"/>
    </source>
</evidence>
<dbReference type="InterPro" id="IPR009057">
    <property type="entry name" value="Homeodomain-like_sf"/>
</dbReference>
<evidence type="ECO:0000256" key="1">
    <source>
        <dbReference type="SAM" id="MobiDB-lite"/>
    </source>
</evidence>
<reference evidence="3" key="1">
    <citation type="journal article" date="2019" name="Int. J. Syst. Evol. Microbiol.">
        <title>The Global Catalogue of Microorganisms (GCM) 10K type strain sequencing project: providing services to taxonomists for standard genome sequencing and annotation.</title>
        <authorList>
            <consortium name="The Broad Institute Genomics Platform"/>
            <consortium name="The Broad Institute Genome Sequencing Center for Infectious Disease"/>
            <person name="Wu L."/>
            <person name="Ma J."/>
        </authorList>
    </citation>
    <scope>NUCLEOTIDE SEQUENCE [LARGE SCALE GENOMIC DNA]</scope>
    <source>
        <strain evidence="3">JCM 3369</strain>
    </source>
</reference>
<dbReference type="Proteomes" id="UP001597327">
    <property type="component" value="Unassembled WGS sequence"/>
</dbReference>
<feature type="region of interest" description="Disordered" evidence="1">
    <location>
        <begin position="220"/>
        <end position="246"/>
    </location>
</feature>
<dbReference type="RefSeq" id="WP_188318881.1">
    <property type="nucleotide sequence ID" value="NZ_JBHUFA010000004.1"/>
</dbReference>